<dbReference type="Proteomes" id="UP000017127">
    <property type="component" value="Unassembled WGS sequence"/>
</dbReference>
<dbReference type="SUPFAM" id="SSF53335">
    <property type="entry name" value="S-adenosyl-L-methionine-dependent methyltransferases"/>
    <property type="match status" value="1"/>
</dbReference>
<name>U7QN02_9CYAN</name>
<keyword evidence="2" id="KW-1185">Reference proteome</keyword>
<dbReference type="GO" id="GO:0008168">
    <property type="term" value="F:methyltransferase activity"/>
    <property type="evidence" value="ECO:0007669"/>
    <property type="project" value="UniProtKB-KW"/>
</dbReference>
<accession>U7QN02</accession>
<dbReference type="EMBL" id="AUZM01000004">
    <property type="protein sequence ID" value="ERT09359.1"/>
    <property type="molecule type" value="Genomic_DNA"/>
</dbReference>
<dbReference type="RefSeq" id="WP_023064586.1">
    <property type="nucleotide sequence ID" value="NZ_AUZM01000004.1"/>
</dbReference>
<gene>
    <name evidence="1" type="ORF">M595_0701</name>
</gene>
<dbReference type="InterPro" id="IPR029063">
    <property type="entry name" value="SAM-dependent_MTases_sf"/>
</dbReference>
<evidence type="ECO:0000313" key="1">
    <source>
        <dbReference type="EMBL" id="ERT09359.1"/>
    </source>
</evidence>
<keyword evidence="1" id="KW-0489">Methyltransferase</keyword>
<organism evidence="1 2">
    <name type="scientific">Lyngbya aestuarii BL J</name>
    <dbReference type="NCBI Taxonomy" id="1348334"/>
    <lineage>
        <taxon>Bacteria</taxon>
        <taxon>Bacillati</taxon>
        <taxon>Cyanobacteriota</taxon>
        <taxon>Cyanophyceae</taxon>
        <taxon>Oscillatoriophycideae</taxon>
        <taxon>Oscillatoriales</taxon>
        <taxon>Microcoleaceae</taxon>
        <taxon>Lyngbya</taxon>
    </lineage>
</organism>
<sequence>MFYYYGRKKQIAKHYPCPNFETIIEPFAGSAAYSLYGDHWKRNVILIERDERVSDIWQWLINEATPSEIKNLPDLEIGEKSSEFLHIIHAATKMAFHYKTIKVTPVLARNWEISKRYMSENLFKIKHWRIISGDYTLASDIEATWFIDPPYKEDTGKGYRYSSKLIDYKKLATWARVRKGEIIFCEGHQGDYLPFKPLLELKGVAGKTSKEVIYYRSHKASEQLELFQLSSR</sequence>
<dbReference type="AlphaFoldDB" id="U7QN02"/>
<comment type="caution">
    <text evidence="1">The sequence shown here is derived from an EMBL/GenBank/DDBJ whole genome shotgun (WGS) entry which is preliminary data.</text>
</comment>
<dbReference type="GO" id="GO:0032259">
    <property type="term" value="P:methylation"/>
    <property type="evidence" value="ECO:0007669"/>
    <property type="project" value="UniProtKB-KW"/>
</dbReference>
<keyword evidence="1" id="KW-0808">Transferase</keyword>
<protein>
    <submittedName>
        <fullName evidence="1">D12 class N6 adenine-specific DNA methyltransferase family protein</fullName>
    </submittedName>
</protein>
<evidence type="ECO:0000313" key="2">
    <source>
        <dbReference type="Proteomes" id="UP000017127"/>
    </source>
</evidence>
<dbReference type="PATRIC" id="fig|1348334.3.peg.688"/>
<proteinExistence type="predicted"/>
<reference evidence="1 2" key="1">
    <citation type="journal article" date="2013" name="Front. Microbiol.">
        <title>Comparative genomic analyses of the cyanobacterium, Lyngbya aestuarii BL J, a powerful hydrogen producer.</title>
        <authorList>
            <person name="Kothari A."/>
            <person name="Vaughn M."/>
            <person name="Garcia-Pichel F."/>
        </authorList>
    </citation>
    <scope>NUCLEOTIDE SEQUENCE [LARGE SCALE GENOMIC DNA]</scope>
    <source>
        <strain evidence="1 2">BL J</strain>
    </source>
</reference>